<proteinExistence type="predicted"/>
<gene>
    <name evidence="1" type="ORF">J8F10_37390</name>
</gene>
<sequence length="140" mass="15519">MPTERTTRPVPPKLVEIWERLDVEPLPEFTQSIPGLGLLNKKRRLAALCYELSGRAWGGQFLLSGTQAGVLAGVHQGTISNWLREFESLRLIVCIRKGDERRRAASVYVWVHHGTIATQVLKCRKPLAVAASTNPALPSP</sequence>
<accession>A0ABS5C514</accession>
<keyword evidence="2" id="KW-1185">Reference proteome</keyword>
<evidence type="ECO:0000313" key="1">
    <source>
        <dbReference type="EMBL" id="MBP3960930.1"/>
    </source>
</evidence>
<comment type="caution">
    <text evidence="1">The sequence shown here is derived from an EMBL/GenBank/DDBJ whole genome shotgun (WGS) entry which is preliminary data.</text>
</comment>
<organism evidence="1 2">
    <name type="scientific">Gemmata palustris</name>
    <dbReference type="NCBI Taxonomy" id="2822762"/>
    <lineage>
        <taxon>Bacteria</taxon>
        <taxon>Pseudomonadati</taxon>
        <taxon>Planctomycetota</taxon>
        <taxon>Planctomycetia</taxon>
        <taxon>Gemmatales</taxon>
        <taxon>Gemmataceae</taxon>
        <taxon>Gemmata</taxon>
    </lineage>
</organism>
<protein>
    <recommendedName>
        <fullName evidence="3">Helix-turn-helix domain-containing protein</fullName>
    </recommendedName>
</protein>
<evidence type="ECO:0000313" key="2">
    <source>
        <dbReference type="Proteomes" id="UP000676565"/>
    </source>
</evidence>
<dbReference type="EMBL" id="JAGKQQ010000002">
    <property type="protein sequence ID" value="MBP3960930.1"/>
    <property type="molecule type" value="Genomic_DNA"/>
</dbReference>
<dbReference type="Proteomes" id="UP000676565">
    <property type="component" value="Unassembled WGS sequence"/>
</dbReference>
<name>A0ABS5C514_9BACT</name>
<dbReference type="RefSeq" id="WP_210663445.1">
    <property type="nucleotide sequence ID" value="NZ_JAGKQQ010000002.1"/>
</dbReference>
<evidence type="ECO:0008006" key="3">
    <source>
        <dbReference type="Google" id="ProtNLM"/>
    </source>
</evidence>
<reference evidence="1 2" key="1">
    <citation type="submission" date="2021-04" db="EMBL/GenBank/DDBJ databases">
        <authorList>
            <person name="Ivanova A."/>
        </authorList>
    </citation>
    <scope>NUCLEOTIDE SEQUENCE [LARGE SCALE GENOMIC DNA]</scope>
    <source>
        <strain evidence="1 2">G18</strain>
    </source>
</reference>